<proteinExistence type="predicted"/>
<accession>L8YGM3</accession>
<dbReference type="EMBL" id="KB360887">
    <property type="protein sequence ID" value="ELV13601.1"/>
    <property type="molecule type" value="Genomic_DNA"/>
</dbReference>
<dbReference type="InterPro" id="IPR027861">
    <property type="entry name" value="TMEM249"/>
</dbReference>
<dbReference type="InParanoid" id="L8YGM3"/>
<reference evidence="2" key="1">
    <citation type="submission" date="2012-07" db="EMBL/GenBank/DDBJ databases">
        <title>Genome of the Chinese tree shrew, a rising model animal genetically related to primates.</title>
        <authorList>
            <person name="Zhang G."/>
            <person name="Fan Y."/>
            <person name="Yao Y."/>
            <person name="Huang Z."/>
        </authorList>
    </citation>
    <scope>NUCLEOTIDE SEQUENCE [LARGE SCALE GENOMIC DNA]</scope>
</reference>
<dbReference type="SUPFAM" id="SSF52047">
    <property type="entry name" value="RNI-like"/>
    <property type="match status" value="1"/>
</dbReference>
<dbReference type="STRING" id="246437.L8YGM3"/>
<dbReference type="InterPro" id="IPR032675">
    <property type="entry name" value="LRR_dom_sf"/>
</dbReference>
<dbReference type="Gene3D" id="3.80.10.10">
    <property type="entry name" value="Ribonuclease Inhibitor"/>
    <property type="match status" value="2"/>
</dbReference>
<keyword evidence="2" id="KW-1185">Reference proteome</keyword>
<reference evidence="2" key="2">
    <citation type="journal article" date="2013" name="Nat. Commun.">
        <title>Genome of the Chinese tree shrew.</title>
        <authorList>
            <person name="Fan Y."/>
            <person name="Huang Z.Y."/>
            <person name="Cao C.C."/>
            <person name="Chen C.S."/>
            <person name="Chen Y.X."/>
            <person name="Fan D.D."/>
            <person name="He J."/>
            <person name="Hou H.L."/>
            <person name="Hu L."/>
            <person name="Hu X.T."/>
            <person name="Jiang X.T."/>
            <person name="Lai R."/>
            <person name="Lang Y.S."/>
            <person name="Liang B."/>
            <person name="Liao S.G."/>
            <person name="Mu D."/>
            <person name="Ma Y.Y."/>
            <person name="Niu Y.Y."/>
            <person name="Sun X.Q."/>
            <person name="Xia J.Q."/>
            <person name="Xiao J."/>
            <person name="Xiong Z.Q."/>
            <person name="Xu L."/>
            <person name="Yang L."/>
            <person name="Zhang Y."/>
            <person name="Zhao W."/>
            <person name="Zhao X.D."/>
            <person name="Zheng Y.T."/>
            <person name="Zhou J.M."/>
            <person name="Zhu Y.B."/>
            <person name="Zhang G.J."/>
            <person name="Wang J."/>
            <person name="Yao Y.G."/>
        </authorList>
    </citation>
    <scope>NUCLEOTIDE SEQUENCE [LARGE SCALE GENOMIC DNA]</scope>
</reference>
<dbReference type="FunCoup" id="L8YGM3">
    <property type="interactions" value="249"/>
</dbReference>
<dbReference type="AlphaFoldDB" id="L8YGM3"/>
<organism evidence="1 2">
    <name type="scientific">Tupaia chinensis</name>
    <name type="common">Chinese tree shrew</name>
    <name type="synonym">Tupaia belangeri chinensis</name>
    <dbReference type="NCBI Taxonomy" id="246437"/>
    <lineage>
        <taxon>Eukaryota</taxon>
        <taxon>Metazoa</taxon>
        <taxon>Chordata</taxon>
        <taxon>Craniata</taxon>
        <taxon>Vertebrata</taxon>
        <taxon>Euteleostomi</taxon>
        <taxon>Mammalia</taxon>
        <taxon>Eutheria</taxon>
        <taxon>Euarchontoglires</taxon>
        <taxon>Scandentia</taxon>
        <taxon>Tupaiidae</taxon>
        <taxon>Tupaia</taxon>
    </lineage>
</organism>
<sequence>MPKRTTSRFSQLQRLTLIHWKSQVHSVLKLVSESCPRLTFLKLSDCHGVTSDTLVMLAQACRLLHSLDLQHSMVESTAVVSFLEEAGPRVRRLWLTYSSQTAGILGALLGSCCPQLQVLEVSTGIHRNSTPLQVPVEALQKGCPQLQVPGAPPTPCCFAWLPKPSGRGVPPGPGFPSLEELCLASSSCNFVSNEVLGRLLHSSPSLRLLDLRGCARITPAGLHWLPCQGQQSLGAGWGDGTRGPCPATQAHALTSELEQLHLGLYGMSERLTLAKEGSPLLTRKWCHTLRELDLSGQGFSERDLEEALAAFAVTPGDWRPALHSLNLRGTRVTASSVSSMISSCPGLLYLNLESCRCLPRGLKRAYRGPEEIPAKGKASGLPTTSGGNPFQLWALGFFCTERHLADRLKTNGFYPFTQQQPGVFVLEYYLDTLWKGMLLFVVCLAFVSFGLVRQVEKQETWGFPTYGMGVGLWLLISSLPRRRLVLNHTRGVYHFSIQGRSVCQGPMHLVYVRLALSSDAYGRCFFQLVLCGHKLEPLVLVQLSERYEQMEYLGRHIARKLNINYFDYLATSYRHVVRHWPLGAAFSPGIVQRKNRVYHRPSSSHSDLDV</sequence>
<dbReference type="FunFam" id="3.80.10.10:FF:000791">
    <property type="entry name" value="F-box/LRR-repeat protein 6 isoform X1"/>
    <property type="match status" value="1"/>
</dbReference>
<gene>
    <name evidence="1" type="ORF">TREES_T100007993</name>
</gene>
<dbReference type="Pfam" id="PF15158">
    <property type="entry name" value="TMEM249"/>
    <property type="match status" value="1"/>
</dbReference>
<name>L8YGM3_TUPCH</name>
<dbReference type="PANTHER" id="PTHR35442:SF1">
    <property type="entry name" value="CATION CHANNEL SPERM-ASSOCIATED AUXILIARY SUBUNIT TMEM249"/>
    <property type="match status" value="1"/>
</dbReference>
<evidence type="ECO:0000313" key="1">
    <source>
        <dbReference type="EMBL" id="ELV13601.1"/>
    </source>
</evidence>
<dbReference type="eggNOG" id="ENOG502S38B">
    <property type="taxonomic scope" value="Eukaryota"/>
</dbReference>
<dbReference type="Proteomes" id="UP000011518">
    <property type="component" value="Unassembled WGS sequence"/>
</dbReference>
<dbReference type="PANTHER" id="PTHR35442">
    <property type="entry name" value="TRANSMEMBRANE PROTEIN 249"/>
    <property type="match status" value="1"/>
</dbReference>
<evidence type="ECO:0000313" key="2">
    <source>
        <dbReference type="Proteomes" id="UP000011518"/>
    </source>
</evidence>
<protein>
    <submittedName>
        <fullName evidence="1">F-box/LRR-repeat protein 6</fullName>
    </submittedName>
</protein>